<evidence type="ECO:0000256" key="8">
    <source>
        <dbReference type="ARBA" id="ARBA00034546"/>
    </source>
</evidence>
<dbReference type="SUPFAM" id="SSF48576">
    <property type="entry name" value="Terpenoid synthases"/>
    <property type="match status" value="1"/>
</dbReference>
<protein>
    <recommendedName>
        <fullName evidence="8">Farnesyl pyrophosphate synthase</fullName>
    </recommendedName>
</protein>
<dbReference type="GO" id="GO:0046872">
    <property type="term" value="F:metal ion binding"/>
    <property type="evidence" value="ECO:0007669"/>
    <property type="project" value="UniProtKB-KW"/>
</dbReference>
<comment type="caution">
    <text evidence="10">The sequence shown here is derived from an EMBL/GenBank/DDBJ whole genome shotgun (WGS) entry which is preliminary data.</text>
</comment>
<evidence type="ECO:0000256" key="3">
    <source>
        <dbReference type="ARBA" id="ARBA00022679"/>
    </source>
</evidence>
<comment type="similarity">
    <text evidence="2 9">Belongs to the FPP/GGPP synthase family.</text>
</comment>
<dbReference type="PROSITE" id="PS00723">
    <property type="entry name" value="POLYPRENYL_SYNTHASE_1"/>
    <property type="match status" value="1"/>
</dbReference>
<dbReference type="Proteomes" id="UP001558652">
    <property type="component" value="Unassembled WGS sequence"/>
</dbReference>
<dbReference type="GO" id="GO:0008299">
    <property type="term" value="P:isoprenoid biosynthetic process"/>
    <property type="evidence" value="ECO:0007669"/>
    <property type="project" value="UniProtKB-KW"/>
</dbReference>
<keyword evidence="4" id="KW-0479">Metal-binding</keyword>
<dbReference type="InterPro" id="IPR039702">
    <property type="entry name" value="FPS1-like"/>
</dbReference>
<keyword evidence="5" id="KW-0460">Magnesium</keyword>
<proteinExistence type="inferred from homology"/>
<dbReference type="PROSITE" id="PS00444">
    <property type="entry name" value="POLYPRENYL_SYNTHASE_2"/>
    <property type="match status" value="1"/>
</dbReference>
<dbReference type="InterPro" id="IPR008949">
    <property type="entry name" value="Isoprenoid_synthase_dom_sf"/>
</dbReference>
<organism evidence="10 11">
    <name type="scientific">Ranatra chinensis</name>
    <dbReference type="NCBI Taxonomy" id="642074"/>
    <lineage>
        <taxon>Eukaryota</taxon>
        <taxon>Metazoa</taxon>
        <taxon>Ecdysozoa</taxon>
        <taxon>Arthropoda</taxon>
        <taxon>Hexapoda</taxon>
        <taxon>Insecta</taxon>
        <taxon>Pterygota</taxon>
        <taxon>Neoptera</taxon>
        <taxon>Paraneoptera</taxon>
        <taxon>Hemiptera</taxon>
        <taxon>Heteroptera</taxon>
        <taxon>Panheteroptera</taxon>
        <taxon>Nepomorpha</taxon>
        <taxon>Nepidae</taxon>
        <taxon>Ranatrinae</taxon>
        <taxon>Ranatra</taxon>
    </lineage>
</organism>
<reference evidence="10 11" key="1">
    <citation type="submission" date="2024-07" db="EMBL/GenBank/DDBJ databases">
        <title>Chromosome-level genome assembly of the water stick insect Ranatra chinensis (Heteroptera: Nepidae).</title>
        <authorList>
            <person name="Liu X."/>
        </authorList>
    </citation>
    <scope>NUCLEOTIDE SEQUENCE [LARGE SCALE GENOMIC DNA]</scope>
    <source>
        <strain evidence="10">Cailab_2021Rc</strain>
        <tissue evidence="10">Muscle</tissue>
    </source>
</reference>
<evidence type="ECO:0000256" key="4">
    <source>
        <dbReference type="ARBA" id="ARBA00022723"/>
    </source>
</evidence>
<dbReference type="SFLD" id="SFLDS00005">
    <property type="entry name" value="Isoprenoid_Synthase_Type_I"/>
    <property type="match status" value="1"/>
</dbReference>
<dbReference type="PANTHER" id="PTHR11525:SF0">
    <property type="entry name" value="FARNESYL PYROPHOSPHATE SYNTHASE"/>
    <property type="match status" value="1"/>
</dbReference>
<keyword evidence="6" id="KW-0414">Isoprene biosynthesis</keyword>
<evidence type="ECO:0000256" key="6">
    <source>
        <dbReference type="ARBA" id="ARBA00023229"/>
    </source>
</evidence>
<sequence length="330" mass="38252">MGAFPDVVRDLTDFVKEDLPEMRTWLNKILQYNVSGGKRLRGLAVVYSFRMFGDPKDLTPENIRLSHILGWCVEMLQAFFIMTDDVMDKSLTRRGRPCWYKQPDVGFRAINDAVTIESCIYVLLRKHFADKPYYVKLIDLFHEITLKTEIGQTLDSIQEKKIDKFTMDRYNAIVKYKTAYYSFHLPVALAMHMAGVEDIEKHRQAKAILLEMGHFFQVQDDYMDVFGEEGVTGKAGTDIQDGKCTWLAVVALQRSTAEQRKILMDCYGHDDKEKVVAVRQLYLQLGLPAIFSAHEEETYNMITTMIQQLSRGMPDDLFFTLLHKIYKRVN</sequence>
<evidence type="ECO:0000313" key="11">
    <source>
        <dbReference type="Proteomes" id="UP001558652"/>
    </source>
</evidence>
<keyword evidence="11" id="KW-1185">Reference proteome</keyword>
<name>A0ABD0YHN0_9HEMI</name>
<dbReference type="PANTHER" id="PTHR11525">
    <property type="entry name" value="FARNESYL-PYROPHOSPHATE SYNTHETASE"/>
    <property type="match status" value="1"/>
</dbReference>
<dbReference type="EMBL" id="JBFDAA010000022">
    <property type="protein sequence ID" value="KAL1110570.1"/>
    <property type="molecule type" value="Genomic_DNA"/>
</dbReference>
<evidence type="ECO:0000256" key="5">
    <source>
        <dbReference type="ARBA" id="ARBA00022842"/>
    </source>
</evidence>
<dbReference type="Pfam" id="PF00348">
    <property type="entry name" value="polyprenyl_synt"/>
    <property type="match status" value="1"/>
</dbReference>
<dbReference type="FunFam" id="1.10.600.10:FF:000021">
    <property type="entry name" value="Farnesyl pyrophosphate synthase"/>
    <property type="match status" value="1"/>
</dbReference>
<comment type="pathway">
    <text evidence="7">Pheromone biosynthesis.</text>
</comment>
<comment type="cofactor">
    <cofactor evidence="1">
        <name>Mg(2+)</name>
        <dbReference type="ChEBI" id="CHEBI:18420"/>
    </cofactor>
</comment>
<accession>A0ABD0YHN0</accession>
<evidence type="ECO:0000313" key="10">
    <source>
        <dbReference type="EMBL" id="KAL1110570.1"/>
    </source>
</evidence>
<dbReference type="CDD" id="cd00685">
    <property type="entry name" value="Trans_IPPS_HT"/>
    <property type="match status" value="1"/>
</dbReference>
<evidence type="ECO:0000256" key="7">
    <source>
        <dbReference type="ARBA" id="ARBA00033740"/>
    </source>
</evidence>
<dbReference type="InterPro" id="IPR033749">
    <property type="entry name" value="Polyprenyl_synt_CS"/>
</dbReference>
<evidence type="ECO:0000256" key="2">
    <source>
        <dbReference type="ARBA" id="ARBA00006706"/>
    </source>
</evidence>
<dbReference type="Gene3D" id="1.10.600.10">
    <property type="entry name" value="Farnesyl Diphosphate Synthase"/>
    <property type="match status" value="1"/>
</dbReference>
<dbReference type="GO" id="GO:0016765">
    <property type="term" value="F:transferase activity, transferring alkyl or aryl (other than methyl) groups"/>
    <property type="evidence" value="ECO:0007669"/>
    <property type="project" value="UniProtKB-ARBA"/>
</dbReference>
<dbReference type="InterPro" id="IPR000092">
    <property type="entry name" value="Polyprenyl_synt"/>
</dbReference>
<gene>
    <name evidence="10" type="ORF">AAG570_008098</name>
</gene>
<evidence type="ECO:0000256" key="9">
    <source>
        <dbReference type="RuleBase" id="RU004466"/>
    </source>
</evidence>
<evidence type="ECO:0000256" key="1">
    <source>
        <dbReference type="ARBA" id="ARBA00001946"/>
    </source>
</evidence>
<dbReference type="AlphaFoldDB" id="A0ABD0YHN0"/>
<dbReference type="SFLD" id="SFLDG01017">
    <property type="entry name" value="Polyprenyl_Transferase_Like"/>
    <property type="match status" value="1"/>
</dbReference>
<dbReference type="GO" id="GO:0042811">
    <property type="term" value="P:pheromone biosynthetic process"/>
    <property type="evidence" value="ECO:0007669"/>
    <property type="project" value="UniProtKB-ARBA"/>
</dbReference>
<keyword evidence="3 9" id="KW-0808">Transferase</keyword>